<evidence type="ECO:0000259" key="6">
    <source>
        <dbReference type="Pfam" id="PF00590"/>
    </source>
</evidence>
<dbReference type="Pfam" id="PF00590">
    <property type="entry name" value="TP_methylase"/>
    <property type="match status" value="1"/>
</dbReference>
<dbReference type="InterPro" id="IPR006362">
    <property type="entry name" value="Cbl_synth_CobM/CibF"/>
</dbReference>
<evidence type="ECO:0000256" key="5">
    <source>
        <dbReference type="ARBA" id="ARBA00022691"/>
    </source>
</evidence>
<evidence type="ECO:0000256" key="3">
    <source>
        <dbReference type="ARBA" id="ARBA00022603"/>
    </source>
</evidence>
<keyword evidence="3 7" id="KW-0489">Methyltransferase</keyword>
<dbReference type="EC" id="2.1.1.133" evidence="7"/>
<dbReference type="GO" id="GO:0032259">
    <property type="term" value="P:methylation"/>
    <property type="evidence" value="ECO:0007669"/>
    <property type="project" value="UniProtKB-KW"/>
</dbReference>
<dbReference type="InterPro" id="IPR014777">
    <property type="entry name" value="4pyrrole_Mease_sub1"/>
</dbReference>
<dbReference type="PANTHER" id="PTHR45790">
    <property type="entry name" value="SIROHEME SYNTHASE-RELATED"/>
    <property type="match status" value="1"/>
</dbReference>
<evidence type="ECO:0000256" key="2">
    <source>
        <dbReference type="ARBA" id="ARBA00022573"/>
    </source>
</evidence>
<dbReference type="RefSeq" id="WP_024738118.1">
    <property type="nucleotide sequence ID" value="NZ_JAINVB010000001.1"/>
</dbReference>
<evidence type="ECO:0000313" key="7">
    <source>
        <dbReference type="EMBL" id="MCK0085759.1"/>
    </source>
</evidence>
<dbReference type="Proteomes" id="UP001203136">
    <property type="component" value="Unassembled WGS sequence"/>
</dbReference>
<proteinExistence type="inferred from homology"/>
<dbReference type="CDD" id="cd11641">
    <property type="entry name" value="Precorrin-4_C11-MT"/>
    <property type="match status" value="1"/>
</dbReference>
<evidence type="ECO:0000256" key="1">
    <source>
        <dbReference type="ARBA" id="ARBA00005879"/>
    </source>
</evidence>
<comment type="caution">
    <text evidence="7">The sequence shown here is derived from an EMBL/GenBank/DDBJ whole genome shotgun (WGS) entry which is preliminary data.</text>
</comment>
<name>A0AAW5EZN1_CLOSY</name>
<protein>
    <submittedName>
        <fullName evidence="7">Precorrin-4 C(11)-methyltransferase</fullName>
        <ecNumber evidence="7">2.1.1.133</ecNumber>
    </submittedName>
</protein>
<dbReference type="InterPro" id="IPR050161">
    <property type="entry name" value="Siro_Cobalamin_biosynth"/>
</dbReference>
<dbReference type="GO" id="GO:0009236">
    <property type="term" value="P:cobalamin biosynthetic process"/>
    <property type="evidence" value="ECO:0007669"/>
    <property type="project" value="UniProtKB-KW"/>
</dbReference>
<dbReference type="NCBIfam" id="TIGR01465">
    <property type="entry name" value="cobM_cbiF"/>
    <property type="match status" value="1"/>
</dbReference>
<sequence>MVHFVGAGSGAADLITVRGARLLGEADQIIYAGSLVNPELLEYRKKGCLVHDSAGMTLEQVIGKIKEAEDKGMETVRLHTGDSSIYGAICEQMDFLDRLGITYDVCPGVSSFCGAAASMNLEYTLPGISQSVIITRMAGRTPVPERESIASFAAHRATMAVFLSTGMLGPLSEELIRGGYEKDTPAAIVYKATWPDEKKMLCTVGTLNETAAREHITKTALILVGDAIAHNCYERSKLYDPAFTTGFRTGLADEKGEHKDEAGNY</sequence>
<dbReference type="Gene3D" id="3.30.950.10">
    <property type="entry name" value="Methyltransferase, Cobalt-precorrin-4 Transmethylase, Domain 2"/>
    <property type="match status" value="1"/>
</dbReference>
<dbReference type="InterPro" id="IPR035996">
    <property type="entry name" value="4pyrrol_Methylase_sf"/>
</dbReference>
<dbReference type="InterPro" id="IPR014776">
    <property type="entry name" value="4pyrrole_Mease_sub2"/>
</dbReference>
<comment type="similarity">
    <text evidence="1">Belongs to the precorrin methyltransferase family.</text>
</comment>
<dbReference type="AlphaFoldDB" id="A0AAW5EZN1"/>
<dbReference type="EMBL" id="JAINVB010000001">
    <property type="protein sequence ID" value="MCK0085759.1"/>
    <property type="molecule type" value="Genomic_DNA"/>
</dbReference>
<organism evidence="7 8">
    <name type="scientific">Clostridium symbiosum</name>
    <name type="common">Bacteroides symbiosus</name>
    <dbReference type="NCBI Taxonomy" id="1512"/>
    <lineage>
        <taxon>Bacteria</taxon>
        <taxon>Bacillati</taxon>
        <taxon>Bacillota</taxon>
        <taxon>Clostridia</taxon>
        <taxon>Lachnospirales</taxon>
        <taxon>Lachnospiraceae</taxon>
        <taxon>Otoolea</taxon>
    </lineage>
</organism>
<dbReference type="GO" id="GO:0046026">
    <property type="term" value="F:precorrin-4 C11-methyltransferase activity"/>
    <property type="evidence" value="ECO:0007669"/>
    <property type="project" value="UniProtKB-EC"/>
</dbReference>
<keyword evidence="5" id="KW-0949">S-adenosyl-L-methionine</keyword>
<dbReference type="PANTHER" id="PTHR45790:SF4">
    <property type="entry name" value="COBALT-PRECORRIN-4 C(11)-METHYLTRANSFERASE"/>
    <property type="match status" value="1"/>
</dbReference>
<accession>A0AAW5EZN1</accession>
<keyword evidence="2" id="KW-0169">Cobalamin biosynthesis</keyword>
<feature type="domain" description="Tetrapyrrole methylase" evidence="6">
    <location>
        <begin position="1"/>
        <end position="207"/>
    </location>
</feature>
<gene>
    <name evidence="7" type="primary">cobM</name>
    <name evidence="7" type="ORF">K5I21_07730</name>
</gene>
<dbReference type="InterPro" id="IPR000878">
    <property type="entry name" value="4pyrrol_Mease"/>
</dbReference>
<evidence type="ECO:0000313" key="8">
    <source>
        <dbReference type="Proteomes" id="UP001203136"/>
    </source>
</evidence>
<evidence type="ECO:0000256" key="4">
    <source>
        <dbReference type="ARBA" id="ARBA00022679"/>
    </source>
</evidence>
<reference evidence="7" key="1">
    <citation type="journal article" date="2022" name="Cell Host Microbe">
        <title>Colonization of the live biotherapeutic product VE303 and modulation of the microbiota and metabolites in healthy volunteers.</title>
        <authorList>
            <person name="Dsouza M."/>
            <person name="Menon R."/>
            <person name="Crossette E."/>
            <person name="Bhattarai S.K."/>
            <person name="Schneider J."/>
            <person name="Kim Y.G."/>
            <person name="Reddy S."/>
            <person name="Caballero S."/>
            <person name="Felix C."/>
            <person name="Cornacchione L."/>
            <person name="Hendrickson J."/>
            <person name="Watson A.R."/>
            <person name="Minot S.S."/>
            <person name="Greenfield N."/>
            <person name="Schopf L."/>
            <person name="Szabady R."/>
            <person name="Patarroyo J."/>
            <person name="Smith W."/>
            <person name="Harrison P."/>
            <person name="Kuijper E.J."/>
            <person name="Kelly C.P."/>
            <person name="Olle B."/>
            <person name="Bobilev D."/>
            <person name="Silber J.L."/>
            <person name="Bucci V."/>
            <person name="Roberts B."/>
            <person name="Faith J."/>
            <person name="Norman J.M."/>
        </authorList>
    </citation>
    <scope>NUCLEOTIDE SEQUENCE</scope>
    <source>
        <strain evidence="7">VE303-04</strain>
    </source>
</reference>
<dbReference type="Gene3D" id="3.40.1010.10">
    <property type="entry name" value="Cobalt-precorrin-4 Transmethylase, Domain 1"/>
    <property type="match status" value="1"/>
</dbReference>
<keyword evidence="4 7" id="KW-0808">Transferase</keyword>
<dbReference type="SUPFAM" id="SSF53790">
    <property type="entry name" value="Tetrapyrrole methylase"/>
    <property type="match status" value="1"/>
</dbReference>